<reference evidence="4 6" key="2">
    <citation type="journal article" date="2013" name="Nature">
        <title>Insights into bilaterian evolution from three spiralian genomes.</title>
        <authorList>
            <person name="Simakov O."/>
            <person name="Marletaz F."/>
            <person name="Cho S.J."/>
            <person name="Edsinger-Gonzales E."/>
            <person name="Havlak P."/>
            <person name="Hellsten U."/>
            <person name="Kuo D.H."/>
            <person name="Larsson T."/>
            <person name="Lv J."/>
            <person name="Arendt D."/>
            <person name="Savage R."/>
            <person name="Osoegawa K."/>
            <person name="de Jong P."/>
            <person name="Grimwood J."/>
            <person name="Chapman J.A."/>
            <person name="Shapiro H."/>
            <person name="Aerts A."/>
            <person name="Otillar R.P."/>
            <person name="Terry A.Y."/>
            <person name="Boore J.L."/>
            <person name="Grigoriev I.V."/>
            <person name="Lindberg D.R."/>
            <person name="Seaver E.C."/>
            <person name="Weisblat D.A."/>
            <person name="Putnam N.H."/>
            <person name="Rokhsar D.S."/>
        </authorList>
    </citation>
    <scope>NUCLEOTIDE SEQUENCE</scope>
</reference>
<dbReference type="EMBL" id="KB097026">
    <property type="protein sequence ID" value="ESO00108.1"/>
    <property type="molecule type" value="Genomic_DNA"/>
</dbReference>
<dbReference type="GeneID" id="20216232"/>
<dbReference type="PANTHER" id="PTHR31849:SF1">
    <property type="entry name" value="CYSTEINE-RICH DPF MOTIF DOMAIN-CONTAINING PROTEIN 1"/>
    <property type="match status" value="1"/>
</dbReference>
<proteinExistence type="inferred from homology"/>
<reference evidence="6" key="1">
    <citation type="submission" date="2012-12" db="EMBL/GenBank/DDBJ databases">
        <authorList>
            <person name="Hellsten U."/>
            <person name="Grimwood J."/>
            <person name="Chapman J.A."/>
            <person name="Shapiro H."/>
            <person name="Aerts A."/>
            <person name="Otillar R.P."/>
            <person name="Terry A.Y."/>
            <person name="Boore J.L."/>
            <person name="Simakov O."/>
            <person name="Marletaz F."/>
            <person name="Cho S.-J."/>
            <person name="Edsinger-Gonzales E."/>
            <person name="Havlak P."/>
            <person name="Kuo D.-H."/>
            <person name="Larsson T."/>
            <person name="Lv J."/>
            <person name="Arendt D."/>
            <person name="Savage R."/>
            <person name="Osoegawa K."/>
            <person name="de Jong P."/>
            <person name="Lindberg D.R."/>
            <person name="Seaver E.C."/>
            <person name="Weisblat D.A."/>
            <person name="Putnam N.H."/>
            <person name="Grigoriev I.V."/>
            <person name="Rokhsar D.S."/>
        </authorList>
    </citation>
    <scope>NUCLEOTIDE SEQUENCE</scope>
</reference>
<protein>
    <recommendedName>
        <fullName evidence="2">Cysteine-rich DPF motif domain-containing protein 1</fullName>
    </recommendedName>
</protein>
<evidence type="ECO:0000313" key="4">
    <source>
        <dbReference type="EMBL" id="ESO00108.1"/>
    </source>
</evidence>
<dbReference type="PRINTS" id="PR01995">
    <property type="entry name" value="UPF0595"/>
</dbReference>
<dbReference type="InParanoid" id="T1G585"/>
<dbReference type="FunCoup" id="T1G585">
    <property type="interactions" value="8"/>
</dbReference>
<comment type="similarity">
    <text evidence="1">Belongs to the CDPF1 family.</text>
</comment>
<organism evidence="5 6">
    <name type="scientific">Helobdella robusta</name>
    <name type="common">Californian leech</name>
    <dbReference type="NCBI Taxonomy" id="6412"/>
    <lineage>
        <taxon>Eukaryota</taxon>
        <taxon>Metazoa</taxon>
        <taxon>Spiralia</taxon>
        <taxon>Lophotrochozoa</taxon>
        <taxon>Annelida</taxon>
        <taxon>Clitellata</taxon>
        <taxon>Hirudinea</taxon>
        <taxon>Rhynchobdellida</taxon>
        <taxon>Glossiphoniidae</taxon>
        <taxon>Helobdella</taxon>
    </lineage>
</organism>
<dbReference type="CTD" id="20216232"/>
<gene>
    <name evidence="5" type="primary">20216232</name>
    <name evidence="4" type="ORF">HELRODRAFT_83641</name>
</gene>
<feature type="domain" description="Cysteine-rich DPF motif" evidence="3">
    <location>
        <begin position="6"/>
        <end position="95"/>
    </location>
</feature>
<dbReference type="OrthoDB" id="191995at2759"/>
<evidence type="ECO:0000313" key="5">
    <source>
        <dbReference type="EnsemblMetazoa" id="HelroP83641"/>
    </source>
</evidence>
<dbReference type="RefSeq" id="XP_009021882.1">
    <property type="nucleotide sequence ID" value="XM_009023634.1"/>
</dbReference>
<dbReference type="eggNOG" id="KOG4543">
    <property type="taxonomic scope" value="Eukaryota"/>
</dbReference>
<dbReference type="Pfam" id="PF10170">
    <property type="entry name" value="C6_DPF"/>
    <property type="match status" value="1"/>
</dbReference>
<evidence type="ECO:0000313" key="6">
    <source>
        <dbReference type="Proteomes" id="UP000015101"/>
    </source>
</evidence>
<dbReference type="KEGG" id="hro:HELRODRAFT_83641"/>
<evidence type="ECO:0000256" key="1">
    <source>
        <dbReference type="ARBA" id="ARBA00007917"/>
    </source>
</evidence>
<accession>T1G585</accession>
<evidence type="ECO:0000256" key="2">
    <source>
        <dbReference type="ARBA" id="ARBA00014801"/>
    </source>
</evidence>
<dbReference type="STRING" id="6412.T1G585"/>
<sequence length="101" mass="11977">MEKNTFFCFFCKVSVKFDYFGKDPSFFKNINVKEDVYIMRDPFTNERNSYIILGSHCSSCQKVVCVSTDCSLFYCQRYCLPCSLENFDVFPKEIQVLFLLY</sequence>
<evidence type="ECO:0000259" key="3">
    <source>
        <dbReference type="Pfam" id="PF10170"/>
    </source>
</evidence>
<name>T1G585_HELRO</name>
<dbReference type="PANTHER" id="PTHR31849">
    <property type="entry name" value="CYSTEINE-RICH PDF MOTIF DOMAIN-CONTAINING PROTEIN 1"/>
    <property type="match status" value="1"/>
</dbReference>
<dbReference type="Proteomes" id="UP000015101">
    <property type="component" value="Unassembled WGS sequence"/>
</dbReference>
<reference evidence="5" key="3">
    <citation type="submission" date="2015-06" db="UniProtKB">
        <authorList>
            <consortium name="EnsemblMetazoa"/>
        </authorList>
    </citation>
    <scope>IDENTIFICATION</scope>
</reference>
<dbReference type="InterPro" id="IPR042426">
    <property type="entry name" value="CDPF1"/>
</dbReference>
<dbReference type="EnsemblMetazoa" id="HelroT83641">
    <property type="protein sequence ID" value="HelroP83641"/>
    <property type="gene ID" value="HelroG83641"/>
</dbReference>
<keyword evidence="6" id="KW-1185">Reference proteome</keyword>
<dbReference type="HOGENOM" id="CLU_138011_0_0_1"/>
<dbReference type="AlphaFoldDB" id="T1G585"/>
<dbReference type="EMBL" id="AMQM01005662">
    <property type="status" value="NOT_ANNOTATED_CDS"/>
    <property type="molecule type" value="Genomic_DNA"/>
</dbReference>
<dbReference type="InterPro" id="IPR018785">
    <property type="entry name" value="CDPF1_dom"/>
</dbReference>
<dbReference type="OMA" id="CDMHELV"/>